<dbReference type="OrthoDB" id="5379086at2759"/>
<evidence type="ECO:0000313" key="1">
    <source>
        <dbReference type="EMBL" id="KAG9240632.1"/>
    </source>
</evidence>
<proteinExistence type="predicted"/>
<organism evidence="1 2">
    <name type="scientific">Calycina marina</name>
    <dbReference type="NCBI Taxonomy" id="1763456"/>
    <lineage>
        <taxon>Eukaryota</taxon>
        <taxon>Fungi</taxon>
        <taxon>Dikarya</taxon>
        <taxon>Ascomycota</taxon>
        <taxon>Pezizomycotina</taxon>
        <taxon>Leotiomycetes</taxon>
        <taxon>Helotiales</taxon>
        <taxon>Pezizellaceae</taxon>
        <taxon>Calycina</taxon>
    </lineage>
</organism>
<protein>
    <submittedName>
        <fullName evidence="1">Uncharacterized protein</fullName>
    </submittedName>
</protein>
<keyword evidence="2" id="KW-1185">Reference proteome</keyword>
<name>A0A9P7YWE4_9HELO</name>
<reference evidence="1" key="1">
    <citation type="journal article" date="2021" name="IMA Fungus">
        <title>Genomic characterization of three marine fungi, including Emericellopsis atlantica sp. nov. with signatures of a generalist lifestyle and marine biomass degradation.</title>
        <authorList>
            <person name="Hagestad O.C."/>
            <person name="Hou L."/>
            <person name="Andersen J.H."/>
            <person name="Hansen E.H."/>
            <person name="Altermark B."/>
            <person name="Li C."/>
            <person name="Kuhnert E."/>
            <person name="Cox R.J."/>
            <person name="Crous P.W."/>
            <person name="Spatafora J.W."/>
            <person name="Lail K."/>
            <person name="Amirebrahimi M."/>
            <person name="Lipzen A."/>
            <person name="Pangilinan J."/>
            <person name="Andreopoulos W."/>
            <person name="Hayes R.D."/>
            <person name="Ng V."/>
            <person name="Grigoriev I.V."/>
            <person name="Jackson S.A."/>
            <person name="Sutton T.D.S."/>
            <person name="Dobson A.D.W."/>
            <person name="Rama T."/>
        </authorList>
    </citation>
    <scope>NUCLEOTIDE SEQUENCE</scope>
    <source>
        <strain evidence="1">TRa3180A</strain>
    </source>
</reference>
<sequence length="336" mass="37901">MGVSQQRNQDGEKTDTGKRRYSRWLRIIDEAIRRSAAQINSSTEYRTRDGTEAPIIRRGGLLGDRSFATFFSGMKEDISTRLEKVVPDFVAISSDRVSSVVRIRQSDSVNNVAKAMNPSSKAAVDIAFNDLEDMARWLNFPANAASKLDKDGIRENMVQRFESLTRALPEKWQASNSIALMHTHTEHGPFLKYISGDITMLGDTVTDTSKQNFWVKEDGYAWDLEELIQAIRINGGIMRNPMTKQMFTTNDIKAIVTHPLGKKLDAVDIEQKKLKLGMRPAMIDALDKLQTALMEDQNVDRILFRHAVDSFMAFMVTLPADEQNSLDKLRVPAVDS</sequence>
<accession>A0A9P7YWE4</accession>
<comment type="caution">
    <text evidence="1">The sequence shown here is derived from an EMBL/GenBank/DDBJ whole genome shotgun (WGS) entry which is preliminary data.</text>
</comment>
<evidence type="ECO:0000313" key="2">
    <source>
        <dbReference type="Proteomes" id="UP000887226"/>
    </source>
</evidence>
<dbReference type="Proteomes" id="UP000887226">
    <property type="component" value="Unassembled WGS sequence"/>
</dbReference>
<gene>
    <name evidence="1" type="ORF">BJ878DRAFT_560323</name>
</gene>
<dbReference type="EMBL" id="MU254386">
    <property type="protein sequence ID" value="KAG9240632.1"/>
    <property type="molecule type" value="Genomic_DNA"/>
</dbReference>
<dbReference type="AlphaFoldDB" id="A0A9P7YWE4"/>